<proteinExistence type="predicted"/>
<name>T1BUG1_9ZZZZ</name>
<organism evidence="3">
    <name type="scientific">mine drainage metagenome</name>
    <dbReference type="NCBI Taxonomy" id="410659"/>
    <lineage>
        <taxon>unclassified sequences</taxon>
        <taxon>metagenomes</taxon>
        <taxon>ecological metagenomes</taxon>
    </lineage>
</organism>
<gene>
    <name evidence="3" type="ORF">B1B_03937</name>
</gene>
<reference evidence="3" key="1">
    <citation type="submission" date="2013-08" db="EMBL/GenBank/DDBJ databases">
        <authorList>
            <person name="Mendez C."/>
            <person name="Richter M."/>
            <person name="Ferrer M."/>
            <person name="Sanchez J."/>
        </authorList>
    </citation>
    <scope>NUCLEOTIDE SEQUENCE</scope>
</reference>
<dbReference type="Gene3D" id="3.30.420.10">
    <property type="entry name" value="Ribonuclease H-like superfamily/Ribonuclease H"/>
    <property type="match status" value="1"/>
</dbReference>
<dbReference type="InterPro" id="IPR001584">
    <property type="entry name" value="Integrase_cat-core"/>
</dbReference>
<dbReference type="PANTHER" id="PTHR46889:SF4">
    <property type="entry name" value="TRANSPOSASE INSO FOR INSERTION SEQUENCE ELEMENT IS911B-RELATED"/>
    <property type="match status" value="1"/>
</dbReference>
<feature type="region of interest" description="Disordered" evidence="1">
    <location>
        <begin position="1"/>
        <end position="24"/>
    </location>
</feature>
<dbReference type="GO" id="GO:0015074">
    <property type="term" value="P:DNA integration"/>
    <property type="evidence" value="ECO:0007669"/>
    <property type="project" value="InterPro"/>
</dbReference>
<evidence type="ECO:0000256" key="1">
    <source>
        <dbReference type="SAM" id="MobiDB-lite"/>
    </source>
</evidence>
<dbReference type="SUPFAM" id="SSF53098">
    <property type="entry name" value="Ribonuclease H-like"/>
    <property type="match status" value="1"/>
</dbReference>
<dbReference type="InterPro" id="IPR036397">
    <property type="entry name" value="RNaseH_sf"/>
</dbReference>
<dbReference type="InterPro" id="IPR012337">
    <property type="entry name" value="RNaseH-like_sf"/>
</dbReference>
<reference evidence="3" key="2">
    <citation type="journal article" date="2014" name="ISME J.">
        <title>Microbial stratification in low pH oxic and suboxic macroscopic growths along an acid mine drainage.</title>
        <authorList>
            <person name="Mendez-Garcia C."/>
            <person name="Mesa V."/>
            <person name="Sprenger R.R."/>
            <person name="Richter M."/>
            <person name="Diez M.S."/>
            <person name="Solano J."/>
            <person name="Bargiela R."/>
            <person name="Golyshina O.V."/>
            <person name="Manteca A."/>
            <person name="Ramos J.L."/>
            <person name="Gallego J.R."/>
            <person name="Llorente I."/>
            <person name="Martins Dos Santos V.A."/>
            <person name="Jensen O.N."/>
            <person name="Pelaez A.I."/>
            <person name="Sanchez J."/>
            <person name="Ferrer M."/>
        </authorList>
    </citation>
    <scope>NUCLEOTIDE SEQUENCE</scope>
</reference>
<dbReference type="InterPro" id="IPR050900">
    <property type="entry name" value="Transposase_IS3/IS150/IS904"/>
</dbReference>
<protein>
    <submittedName>
        <fullName evidence="3">Integrase, catalytic core domain protein</fullName>
    </submittedName>
</protein>
<accession>T1BUG1</accession>
<dbReference type="Pfam" id="PF00665">
    <property type="entry name" value="rve"/>
    <property type="match status" value="1"/>
</dbReference>
<dbReference type="AlphaFoldDB" id="T1BUG1"/>
<evidence type="ECO:0000313" key="3">
    <source>
        <dbReference type="EMBL" id="EQD72203.1"/>
    </source>
</evidence>
<feature type="non-terminal residue" evidence="3">
    <location>
        <position position="1"/>
    </location>
</feature>
<dbReference type="GO" id="GO:0003676">
    <property type="term" value="F:nucleic acid binding"/>
    <property type="evidence" value="ECO:0007669"/>
    <property type="project" value="InterPro"/>
</dbReference>
<feature type="domain" description="Integrase catalytic" evidence="2">
    <location>
        <begin position="21"/>
        <end position="188"/>
    </location>
</feature>
<sequence>EGLQREVHFPRPRLPANGSQSAEHPDERWFSDITYLQTTDRGLVGLTVVEDACTREVLAWSLLPSCGAADVFQVLEDAVLERFPETGKAHGVSLRTDGGAQYTSNYFQDRARQLGVHVEAYRKRRPEDGGLIESFNGHWKIDYPWTREPTTFLETRTLTGAWITDYNECRPHSSLDYLTPKAFYATQKTEEKE</sequence>
<comment type="caution">
    <text evidence="3">The sequence shown here is derived from an EMBL/GenBank/DDBJ whole genome shotgun (WGS) entry which is preliminary data.</text>
</comment>
<evidence type="ECO:0000259" key="2">
    <source>
        <dbReference type="PROSITE" id="PS50994"/>
    </source>
</evidence>
<dbReference type="PROSITE" id="PS50994">
    <property type="entry name" value="INTEGRASE"/>
    <property type="match status" value="1"/>
</dbReference>
<dbReference type="EMBL" id="AUZY01002451">
    <property type="protein sequence ID" value="EQD72203.1"/>
    <property type="molecule type" value="Genomic_DNA"/>
</dbReference>
<dbReference type="PANTHER" id="PTHR46889">
    <property type="entry name" value="TRANSPOSASE INSF FOR INSERTION SEQUENCE IS3B-RELATED"/>
    <property type="match status" value="1"/>
</dbReference>